<dbReference type="EMBL" id="CP032568">
    <property type="protein sequence ID" value="AYF75908.1"/>
    <property type="molecule type" value="Genomic_DNA"/>
</dbReference>
<proteinExistence type="predicted"/>
<evidence type="ECO:0000313" key="1">
    <source>
        <dbReference type="EMBL" id="AYF75908.1"/>
    </source>
</evidence>
<accession>A0A386ZEH3</accession>
<dbReference type="KEGG" id="nyu:D7D52_21005"/>
<gene>
    <name evidence="1" type="ORF">D7D52_21005</name>
</gene>
<sequence length="429" mass="47311">MCYHPAALAAAVTTIQLRSDLTHHQQYLKLLDTHLATVRPQRLTQALAARFDGERYAKAALVLASRAVAATSASGFTSSLLDLYAVLWPRTVSSELFDRFGRIQPKLIAAAESCTEAALLSCPNGGTQLIIEPLLARALRESELVDGQRVLSALWVARVLRWVLADIESPRDHPDLIDEIVGHLETVWKAVTDFSTVADVVAVVLEARLLAATHLAAVTAEVAVVRVEQVFGDCERYLVRENLDEPGSVPTLWGDYRWNDRRIAVARLYLCRVYLFAERFEDAIAAAEAALGYGAARWVPAFVQQAELCLGYSYLAAGRFDEGIALFESRAAPLIPPTVSGSQNRPTYRPLPDDLTELIPDRLFPDQTYAYHLGCAYLTAGRHHDAMALYEALTRQAQQSAFPISWYPPFDRGLLAARRALGLADPSEP</sequence>
<keyword evidence="2" id="KW-1185">Reference proteome</keyword>
<dbReference type="OrthoDB" id="3885120at2"/>
<protein>
    <recommendedName>
        <fullName evidence="3">Tetratricopeptide repeat protein</fullName>
    </recommendedName>
</protein>
<dbReference type="Gene3D" id="1.25.40.10">
    <property type="entry name" value="Tetratricopeptide repeat domain"/>
    <property type="match status" value="1"/>
</dbReference>
<name>A0A386ZEH3_9NOCA</name>
<organism evidence="1 2">
    <name type="scientific">Nocardia yunnanensis</name>
    <dbReference type="NCBI Taxonomy" id="2382165"/>
    <lineage>
        <taxon>Bacteria</taxon>
        <taxon>Bacillati</taxon>
        <taxon>Actinomycetota</taxon>
        <taxon>Actinomycetes</taxon>
        <taxon>Mycobacteriales</taxon>
        <taxon>Nocardiaceae</taxon>
        <taxon>Nocardia</taxon>
    </lineage>
</organism>
<dbReference type="SUPFAM" id="SSF48452">
    <property type="entry name" value="TPR-like"/>
    <property type="match status" value="1"/>
</dbReference>
<reference evidence="1 2" key="1">
    <citation type="submission" date="2018-09" db="EMBL/GenBank/DDBJ databases">
        <title>Nocardia yunnanensis sp. nov., an actinomycete isolated from a soil sample.</title>
        <authorList>
            <person name="Zhang J."/>
        </authorList>
    </citation>
    <scope>NUCLEOTIDE SEQUENCE [LARGE SCALE GENOMIC DNA]</scope>
    <source>
        <strain evidence="1 2">CFHS0054</strain>
    </source>
</reference>
<evidence type="ECO:0008006" key="3">
    <source>
        <dbReference type="Google" id="ProtNLM"/>
    </source>
</evidence>
<dbReference type="InterPro" id="IPR011990">
    <property type="entry name" value="TPR-like_helical_dom_sf"/>
</dbReference>
<dbReference type="Proteomes" id="UP000267164">
    <property type="component" value="Chromosome"/>
</dbReference>
<evidence type="ECO:0000313" key="2">
    <source>
        <dbReference type="Proteomes" id="UP000267164"/>
    </source>
</evidence>
<dbReference type="AlphaFoldDB" id="A0A386ZEH3"/>